<evidence type="ECO:0000313" key="2">
    <source>
        <dbReference type="EMBL" id="KAK4821700.1"/>
    </source>
</evidence>
<dbReference type="PROSITE" id="PS50878">
    <property type="entry name" value="RT_POL"/>
    <property type="match status" value="1"/>
</dbReference>
<feature type="domain" description="Reverse transcriptase" evidence="1">
    <location>
        <begin position="156"/>
        <end position="381"/>
    </location>
</feature>
<dbReference type="Proteomes" id="UP001333110">
    <property type="component" value="Unassembled WGS sequence"/>
</dbReference>
<gene>
    <name evidence="2" type="ORF">QYF61_027772</name>
</gene>
<reference evidence="2 3" key="1">
    <citation type="journal article" date="2023" name="J. Hered.">
        <title>Chromosome-level genome of the wood stork (Mycteria americana) provides insight into avian chromosome evolution.</title>
        <authorList>
            <person name="Flamio R. Jr."/>
            <person name="Ramstad K.M."/>
        </authorList>
    </citation>
    <scope>NUCLEOTIDE SEQUENCE [LARGE SCALE GENOMIC DNA]</scope>
    <source>
        <strain evidence="2">JAX WOST 10</strain>
    </source>
</reference>
<proteinExistence type="predicted"/>
<comment type="caution">
    <text evidence="2">The sequence shown here is derived from an EMBL/GenBank/DDBJ whole genome shotgun (WGS) entry which is preliminary data.</text>
</comment>
<dbReference type="PANTHER" id="PTHR33332">
    <property type="entry name" value="REVERSE TRANSCRIPTASE DOMAIN-CONTAINING PROTEIN"/>
    <property type="match status" value="1"/>
</dbReference>
<name>A0AAN7N991_MYCAM</name>
<dbReference type="AlphaFoldDB" id="A0AAN7N991"/>
<dbReference type="InterPro" id="IPR043502">
    <property type="entry name" value="DNA/RNA_pol_sf"/>
</dbReference>
<dbReference type="CDD" id="cd01650">
    <property type="entry name" value="RT_nLTR_like"/>
    <property type="match status" value="1"/>
</dbReference>
<dbReference type="EMBL" id="JAUNZN010000005">
    <property type="protein sequence ID" value="KAK4821700.1"/>
    <property type="molecule type" value="Genomic_DNA"/>
</dbReference>
<dbReference type="InterPro" id="IPR000477">
    <property type="entry name" value="RT_dom"/>
</dbReference>
<organism evidence="2 3">
    <name type="scientific">Mycteria americana</name>
    <name type="common">Wood stork</name>
    <dbReference type="NCBI Taxonomy" id="33587"/>
    <lineage>
        <taxon>Eukaryota</taxon>
        <taxon>Metazoa</taxon>
        <taxon>Chordata</taxon>
        <taxon>Craniata</taxon>
        <taxon>Vertebrata</taxon>
        <taxon>Euteleostomi</taxon>
        <taxon>Archelosauria</taxon>
        <taxon>Archosauria</taxon>
        <taxon>Dinosauria</taxon>
        <taxon>Saurischia</taxon>
        <taxon>Theropoda</taxon>
        <taxon>Coelurosauria</taxon>
        <taxon>Aves</taxon>
        <taxon>Neognathae</taxon>
        <taxon>Neoaves</taxon>
        <taxon>Aequornithes</taxon>
        <taxon>Ciconiiformes</taxon>
        <taxon>Ciconiidae</taxon>
        <taxon>Mycteria</taxon>
    </lineage>
</organism>
<accession>A0AAN7N991</accession>
<dbReference type="Pfam" id="PF00078">
    <property type="entry name" value="RVT_1"/>
    <property type="match status" value="1"/>
</dbReference>
<sequence>MSRRGRRPAWLNREHGLELRKKRRVYDLWKKGQATQEDYKDVVSSNKKRAKENLQPLLDVGGNIVTKDEEKAEVLNAFFASVFNSRANCSLGTQPLELEDRDGEQNGAPIIQGEMVSDLLHHLDTHKSMGPDEMHPRVLKELAEALTKPLSIIYQQSWLTGEVPVDWRLENVTPIYKKGQKEDPGNYRPVSLTLVPGKLIEQIIWSAITQHVTHLVDEGKAVDAVYLDFSKAFDTASHSILLEKLAAHGLDGCTLRWVKNWLDGRAQRVVVNGAYSSWWLVTSGVPQGSVLGTVLFNIFINDLDEGIQCSLSKFADDTKLGGSVDLLEGRKALQRDLDRLDQWAKVNCMRFNKAKCKVLHLGHSNPMQCYRLGEEWLESCLAEKDLGVLVDSRLNMSQQCAQVAKKANGILACIRNSVASRTREVIIPLYSALVRPHLKYCVQFWASHYKRDMEVLERVQRRATKLVKGLEHKSYEERLRELGLFSLEKRRLRGDLIALYTYLKGGCREVGVGLFSQVTSDRTRGNGLKLRQGRFRLDIRKFYFPERVIKHWNRLPREVVESPPLEVFNRHLDEVLRDMGWRLNHFPGQPVPMLDNPFSEVKFPNVQSKPPLVQLEAISSRPITCYLGEETDPHLSTTSFQAKQPQFPQPLLIRLVLQTLHQLRCPSLDTLQHLHVSLVVRGPKLNTVFEAAFQPLFPKPVALHGVAVAQVQDLALGLVEPHTIDLGPSIQPVQVPLQSLPPLKQINTLTQLGVICKLTEGAFDPFIPIIDKDIKQDWLQHRALGNTACDRLPTGAKSIHHHSLGPAIQPVLYPAKSTPVQAMSSQFLQENAVGNRVKGFTEV</sequence>
<evidence type="ECO:0000313" key="3">
    <source>
        <dbReference type="Proteomes" id="UP001333110"/>
    </source>
</evidence>
<dbReference type="SUPFAM" id="SSF56672">
    <property type="entry name" value="DNA/RNA polymerases"/>
    <property type="match status" value="1"/>
</dbReference>
<keyword evidence="3" id="KW-1185">Reference proteome</keyword>
<evidence type="ECO:0000259" key="1">
    <source>
        <dbReference type="PROSITE" id="PS50878"/>
    </source>
</evidence>
<protein>
    <recommendedName>
        <fullName evidence="1">Reverse transcriptase domain-containing protein</fullName>
    </recommendedName>
</protein>